<dbReference type="KEGG" id="eca:ECA3398"/>
<organism evidence="1 2">
    <name type="scientific">Pectobacterium atrosepticum (strain SCRI 1043 / ATCC BAA-672)</name>
    <name type="common">Erwinia carotovora subsp. atroseptica</name>
    <dbReference type="NCBI Taxonomy" id="218491"/>
    <lineage>
        <taxon>Bacteria</taxon>
        <taxon>Pseudomonadati</taxon>
        <taxon>Pseudomonadota</taxon>
        <taxon>Gammaproteobacteria</taxon>
        <taxon>Enterobacterales</taxon>
        <taxon>Pectobacteriaceae</taxon>
        <taxon>Pectobacterium</taxon>
    </lineage>
</organism>
<sequence length="47" mass="5118">MSPGQHQTKAFSVLNVAGLSSFNIMWHYAKDAGRIQRVTNIMSAPVG</sequence>
<evidence type="ECO:0000313" key="1">
    <source>
        <dbReference type="EMBL" id="CAG76298.1"/>
    </source>
</evidence>
<dbReference type="STRING" id="218491.ECA3398"/>
<dbReference type="Proteomes" id="UP000007966">
    <property type="component" value="Chromosome"/>
</dbReference>
<evidence type="ECO:0000313" key="2">
    <source>
        <dbReference type="Proteomes" id="UP000007966"/>
    </source>
</evidence>
<dbReference type="AlphaFoldDB" id="Q6D1P7"/>
<name>Q6D1P7_PECAS</name>
<dbReference type="eggNOG" id="ENOG50306NF">
    <property type="taxonomic scope" value="Bacteria"/>
</dbReference>
<dbReference type="HOGENOM" id="CLU_3171283_0_0_6"/>
<keyword evidence="2" id="KW-1185">Reference proteome</keyword>
<reference evidence="1" key="1">
    <citation type="submission" date="2004-02" db="EMBL/GenBank/DDBJ databases">
        <title>The genome sequence of the enterobacterial phytopathogen Erwinia carotovora subsp. atroseptica SCRI1043 and functional genomic identification of novel virulence factors.</title>
        <authorList>
            <person name="Bell K.S."/>
            <person name="Sebaihia M."/>
            <person name="Pritchard L."/>
            <person name="Holden M."/>
            <person name="Hyman L.J."/>
            <person name="Holeva M.C."/>
            <person name="Thomson N.R."/>
            <person name="Bentley S.D."/>
            <person name="Churcher C."/>
            <person name="Mungall K."/>
            <person name="Atkin R."/>
            <person name="Bason N."/>
            <person name="Brooks K."/>
            <person name="Chillingworth T."/>
            <person name="Clark K."/>
            <person name="Doggett J."/>
            <person name="Fraser A."/>
            <person name="Hance Z."/>
            <person name="Hauser H."/>
            <person name="Jagels K."/>
            <person name="Moule S."/>
            <person name="Norbertczak H."/>
            <person name="Ormond D."/>
            <person name="Price C."/>
            <person name="Quail M.A."/>
            <person name="Sanders M."/>
            <person name="Walker D."/>
            <person name="Whitehead S."/>
            <person name="Salmond G.P.C."/>
            <person name="Birch P.R.J."/>
            <person name="Barrell B.G."/>
            <person name="Parkhill J."/>
            <person name="Toth I.K."/>
        </authorList>
    </citation>
    <scope>NUCLEOTIDE SEQUENCE</scope>
    <source>
        <strain evidence="1">SCRI1043</strain>
    </source>
</reference>
<gene>
    <name evidence="1" type="ordered locus">ECA3398</name>
</gene>
<dbReference type="EMBL" id="BX950851">
    <property type="protein sequence ID" value="CAG76298.1"/>
    <property type="molecule type" value="Genomic_DNA"/>
</dbReference>
<proteinExistence type="predicted"/>
<protein>
    <submittedName>
        <fullName evidence="1">Membrane protein</fullName>
    </submittedName>
</protein>
<accession>Q6D1P7</accession>